<keyword evidence="2" id="KW-1185">Reference proteome</keyword>
<proteinExistence type="predicted"/>
<dbReference type="OrthoDB" id="3023928at2759"/>
<evidence type="ECO:0000313" key="2">
    <source>
        <dbReference type="Proteomes" id="UP000807306"/>
    </source>
</evidence>
<dbReference type="AlphaFoldDB" id="A0A9P6JQI5"/>
<protein>
    <recommendedName>
        <fullName evidence="3">F-box domain-containing protein</fullName>
    </recommendedName>
</protein>
<name>A0A9P6JQI5_9AGAR</name>
<evidence type="ECO:0000313" key="1">
    <source>
        <dbReference type="EMBL" id="KAF9528888.1"/>
    </source>
</evidence>
<comment type="caution">
    <text evidence="1">The sequence shown here is derived from an EMBL/GenBank/DDBJ whole genome shotgun (WGS) entry which is preliminary data.</text>
</comment>
<organism evidence="1 2">
    <name type="scientific">Crepidotus variabilis</name>
    <dbReference type="NCBI Taxonomy" id="179855"/>
    <lineage>
        <taxon>Eukaryota</taxon>
        <taxon>Fungi</taxon>
        <taxon>Dikarya</taxon>
        <taxon>Basidiomycota</taxon>
        <taxon>Agaricomycotina</taxon>
        <taxon>Agaricomycetes</taxon>
        <taxon>Agaricomycetidae</taxon>
        <taxon>Agaricales</taxon>
        <taxon>Agaricineae</taxon>
        <taxon>Crepidotaceae</taxon>
        <taxon>Crepidotus</taxon>
    </lineage>
</organism>
<sequence>MTSTKSEPLSDTENLQYPPKLCEIIEGGPCDACTMLMDLDARFRIDDLGGHSEEQFNVRWDILRKVNQRHDPMANFLPVELASAIFKRCLSLPTPESLSLLKKSNDSEVDWLEVQRKLTSINRNWRDIACSTPDLWNSLNTTITLQDETLFAQNLATLRRATERSGNLPLALRIDINPDGIYEDLPPSSFQLFDVLCKQAHRWEYLSITAPDCVLAGLTKYATTFPTGLDAPYLSHFSFFSSNDTSWDYYSEWDPNLVLINANAHRPTPWYINTPDITLSIKFLDLSQLRQLNVGCLTEPELFRLLSHSPHMTFLECWIATRRRHFSAVVDSFSPQTVITHTAMKSFSADGDSNDIFQWITMPAVENLFCDAMDGNIHYLRDFLDRSRCSLTTLNLFLSEGTDEELINVLDLTPQIERLTIRGIVPRPRLFHHLGQTAHSTEAETSFLPYLRSFSFCTRSTFERFDWSLLRKTTPTSKKHRRPLHEICVELMSHQIQMTAEEVFDVVGLINSGIDIKIWVSVDAKNMEVNHDNHLIREALENLRAKRGS</sequence>
<gene>
    <name evidence="1" type="ORF">CPB83DRAFT_853379</name>
</gene>
<dbReference type="EMBL" id="MU157849">
    <property type="protein sequence ID" value="KAF9528888.1"/>
    <property type="molecule type" value="Genomic_DNA"/>
</dbReference>
<dbReference type="Proteomes" id="UP000807306">
    <property type="component" value="Unassembled WGS sequence"/>
</dbReference>
<evidence type="ECO:0008006" key="3">
    <source>
        <dbReference type="Google" id="ProtNLM"/>
    </source>
</evidence>
<accession>A0A9P6JQI5</accession>
<reference evidence="1" key="1">
    <citation type="submission" date="2020-11" db="EMBL/GenBank/DDBJ databases">
        <authorList>
            <consortium name="DOE Joint Genome Institute"/>
            <person name="Ahrendt S."/>
            <person name="Riley R."/>
            <person name="Andreopoulos W."/>
            <person name="Labutti K."/>
            <person name="Pangilinan J."/>
            <person name="Ruiz-Duenas F.J."/>
            <person name="Barrasa J.M."/>
            <person name="Sanchez-Garcia M."/>
            <person name="Camarero S."/>
            <person name="Miyauchi S."/>
            <person name="Serrano A."/>
            <person name="Linde D."/>
            <person name="Babiker R."/>
            <person name="Drula E."/>
            <person name="Ayuso-Fernandez I."/>
            <person name="Pacheco R."/>
            <person name="Padilla G."/>
            <person name="Ferreira P."/>
            <person name="Barriuso J."/>
            <person name="Kellner H."/>
            <person name="Castanera R."/>
            <person name="Alfaro M."/>
            <person name="Ramirez L."/>
            <person name="Pisabarro A.G."/>
            <person name="Kuo A."/>
            <person name="Tritt A."/>
            <person name="Lipzen A."/>
            <person name="He G."/>
            <person name="Yan M."/>
            <person name="Ng V."/>
            <person name="Cullen D."/>
            <person name="Martin F."/>
            <person name="Rosso M.-N."/>
            <person name="Henrissat B."/>
            <person name="Hibbett D."/>
            <person name="Martinez A.T."/>
            <person name="Grigoriev I.V."/>
        </authorList>
    </citation>
    <scope>NUCLEOTIDE SEQUENCE</scope>
    <source>
        <strain evidence="1">CBS 506.95</strain>
    </source>
</reference>